<accession>A0A9K3D8T4</accession>
<reference evidence="1 2" key="1">
    <citation type="journal article" date="2018" name="PLoS ONE">
        <title>The draft genome of Kipferlia bialata reveals reductive genome evolution in fornicate parasites.</title>
        <authorList>
            <person name="Tanifuji G."/>
            <person name="Takabayashi S."/>
            <person name="Kume K."/>
            <person name="Takagi M."/>
            <person name="Nakayama T."/>
            <person name="Kamikawa R."/>
            <person name="Inagaki Y."/>
            <person name="Hashimoto T."/>
        </authorList>
    </citation>
    <scope>NUCLEOTIDE SEQUENCE [LARGE SCALE GENOMIC DNA]</scope>
    <source>
        <strain evidence="1">NY0173</strain>
    </source>
</reference>
<gene>
    <name evidence="1" type="ORF">KIPB_011827</name>
</gene>
<dbReference type="Proteomes" id="UP000265618">
    <property type="component" value="Unassembled WGS sequence"/>
</dbReference>
<feature type="non-terminal residue" evidence="1">
    <location>
        <position position="1"/>
    </location>
</feature>
<name>A0A9K3D8T4_9EUKA</name>
<comment type="caution">
    <text evidence="1">The sequence shown here is derived from an EMBL/GenBank/DDBJ whole genome shotgun (WGS) entry which is preliminary data.</text>
</comment>
<keyword evidence="2" id="KW-1185">Reference proteome</keyword>
<proteinExistence type="predicted"/>
<sequence length="32" mass="3749">MTQQAIPMERKFFNDAQFEEGDTLVECLTPKM</sequence>
<evidence type="ECO:0000313" key="1">
    <source>
        <dbReference type="EMBL" id="GIQ89378.1"/>
    </source>
</evidence>
<organism evidence="1 2">
    <name type="scientific">Kipferlia bialata</name>
    <dbReference type="NCBI Taxonomy" id="797122"/>
    <lineage>
        <taxon>Eukaryota</taxon>
        <taxon>Metamonada</taxon>
        <taxon>Carpediemonas-like organisms</taxon>
        <taxon>Kipferlia</taxon>
    </lineage>
</organism>
<dbReference type="AlphaFoldDB" id="A0A9K3D8T4"/>
<evidence type="ECO:0000313" key="2">
    <source>
        <dbReference type="Proteomes" id="UP000265618"/>
    </source>
</evidence>
<protein>
    <submittedName>
        <fullName evidence="1">Uncharacterized protein</fullName>
    </submittedName>
</protein>
<dbReference type="EMBL" id="BDIP01004982">
    <property type="protein sequence ID" value="GIQ89378.1"/>
    <property type="molecule type" value="Genomic_DNA"/>
</dbReference>